<keyword evidence="1" id="KW-0472">Membrane</keyword>
<dbReference type="RefSeq" id="WP_012294750.1">
    <property type="nucleotide sequence ID" value="NZ_JANTOO010000010.1"/>
</dbReference>
<reference evidence="2 3" key="1">
    <citation type="submission" date="2022-08" db="EMBL/GenBank/DDBJ databases">
        <title>Lysinibacillus sequencing.</title>
        <authorList>
            <person name="Dunlap C."/>
        </authorList>
    </citation>
    <scope>NUCLEOTIDE SEQUENCE [LARGE SCALE GENOMIC DNA]</scope>
    <source>
        <strain evidence="2 3">PB211</strain>
    </source>
</reference>
<feature type="transmembrane region" description="Helical" evidence="1">
    <location>
        <begin position="94"/>
        <end position="116"/>
    </location>
</feature>
<keyword evidence="1" id="KW-1133">Transmembrane helix</keyword>
<feature type="transmembrane region" description="Helical" evidence="1">
    <location>
        <begin position="32"/>
        <end position="54"/>
    </location>
</feature>
<protein>
    <recommendedName>
        <fullName evidence="4">DUF3021 domain-containing protein</fullName>
    </recommendedName>
</protein>
<keyword evidence="1" id="KW-0812">Transmembrane</keyword>
<feature type="transmembrane region" description="Helical" evidence="1">
    <location>
        <begin position="66"/>
        <end position="88"/>
    </location>
</feature>
<keyword evidence="3" id="KW-1185">Reference proteome</keyword>
<evidence type="ECO:0000313" key="3">
    <source>
        <dbReference type="Proteomes" id="UP001525021"/>
    </source>
</evidence>
<feature type="transmembrane region" description="Helical" evidence="1">
    <location>
        <begin position="7"/>
        <end position="26"/>
    </location>
</feature>
<sequence>MLQNKIISAVITLIIGAFIIPLFIGYTYSISYGIYGTAFTAPAMLIAVTISILIEKYSKNKNAIFMYLKHLLCALIFSLLFSLINFNVNTFKDTIYLVSLMGSIYITIFVIFDYLLKRLQLNQSNRN</sequence>
<organism evidence="2 3">
    <name type="scientific">Lysinibacillus pinottii</name>
    <dbReference type="NCBI Taxonomy" id="2973932"/>
    <lineage>
        <taxon>Bacteria</taxon>
        <taxon>Bacillati</taxon>
        <taxon>Bacillota</taxon>
        <taxon>Bacilli</taxon>
        <taxon>Bacillales</taxon>
        <taxon>Bacillaceae</taxon>
        <taxon>Lysinibacillus</taxon>
    </lineage>
</organism>
<dbReference type="Proteomes" id="UP001525021">
    <property type="component" value="Unassembled WGS sequence"/>
</dbReference>
<name>A0ABT2DM62_9BACI</name>
<evidence type="ECO:0000313" key="2">
    <source>
        <dbReference type="EMBL" id="MCS1395972.1"/>
    </source>
</evidence>
<evidence type="ECO:0008006" key="4">
    <source>
        <dbReference type="Google" id="ProtNLM"/>
    </source>
</evidence>
<evidence type="ECO:0000256" key="1">
    <source>
        <dbReference type="SAM" id="Phobius"/>
    </source>
</evidence>
<comment type="caution">
    <text evidence="2">The sequence shown here is derived from an EMBL/GenBank/DDBJ whole genome shotgun (WGS) entry which is preliminary data.</text>
</comment>
<accession>A0ABT2DM62</accession>
<gene>
    <name evidence="2" type="ORF">NXZ79_07960</name>
</gene>
<dbReference type="EMBL" id="JANTOO010000010">
    <property type="protein sequence ID" value="MCS1395972.1"/>
    <property type="molecule type" value="Genomic_DNA"/>
</dbReference>
<proteinExistence type="predicted"/>